<dbReference type="AlphaFoldDB" id="A0AAU8MZJ7"/>
<organism evidence="1">
    <name type="scientific">Lysobacter firmicutimachus</name>
    <dbReference type="NCBI Taxonomy" id="1792846"/>
    <lineage>
        <taxon>Bacteria</taxon>
        <taxon>Pseudomonadati</taxon>
        <taxon>Pseudomonadota</taxon>
        <taxon>Gammaproteobacteria</taxon>
        <taxon>Lysobacterales</taxon>
        <taxon>Lysobacteraceae</taxon>
        <taxon>Lysobacter</taxon>
    </lineage>
</organism>
<dbReference type="InterPro" id="IPR009297">
    <property type="entry name" value="DUF952"/>
</dbReference>
<dbReference type="EMBL" id="CP159925">
    <property type="protein sequence ID" value="XCO76657.1"/>
    <property type="molecule type" value="Genomic_DNA"/>
</dbReference>
<dbReference type="PANTHER" id="PTHR34129:SF1">
    <property type="entry name" value="DUF952 DOMAIN-CONTAINING PROTEIN"/>
    <property type="match status" value="1"/>
</dbReference>
<sequence>MANAGPAPTPAFAGPAPALVYHFAAPADWTAAQARGEYAPESLAREGFLHCATQAQLAGVIERHQRGRGALLRLSLDAAALGAALRYDWNARSGDHYPHVYGPIPLHAVRAVEPFEAP</sequence>
<protein>
    <submittedName>
        <fullName evidence="1">DUF952 domain-containing protein</fullName>
    </submittedName>
</protein>
<dbReference type="Gene3D" id="3.20.170.20">
    <property type="entry name" value="Protein of unknown function DUF952"/>
    <property type="match status" value="1"/>
</dbReference>
<dbReference type="Pfam" id="PF06108">
    <property type="entry name" value="DUF952"/>
    <property type="match status" value="1"/>
</dbReference>
<reference evidence="1" key="1">
    <citation type="submission" date="2024-06" db="EMBL/GenBank/DDBJ databases">
        <authorList>
            <person name="Li S."/>
        </authorList>
    </citation>
    <scope>NUCLEOTIDE SEQUENCE</scope>
    <source>
        <strain evidence="1">SR10</strain>
    </source>
</reference>
<evidence type="ECO:0000313" key="1">
    <source>
        <dbReference type="EMBL" id="XCO76657.1"/>
    </source>
</evidence>
<name>A0AAU8MZJ7_9GAMM</name>
<dbReference type="SUPFAM" id="SSF56399">
    <property type="entry name" value="ADP-ribosylation"/>
    <property type="match status" value="1"/>
</dbReference>
<dbReference type="RefSeq" id="WP_363799919.1">
    <property type="nucleotide sequence ID" value="NZ_CP159925.1"/>
</dbReference>
<accession>A0AAU8MZJ7</accession>
<gene>
    <name evidence="1" type="ORF">ABU614_07710</name>
</gene>
<proteinExistence type="predicted"/>
<dbReference type="PANTHER" id="PTHR34129">
    <property type="entry name" value="BLR1139 PROTEIN"/>
    <property type="match status" value="1"/>
</dbReference>